<evidence type="ECO:0000256" key="1">
    <source>
        <dbReference type="SAM" id="MobiDB-lite"/>
    </source>
</evidence>
<keyword evidence="3" id="KW-1185">Reference proteome</keyword>
<evidence type="ECO:0000313" key="3">
    <source>
        <dbReference type="Proteomes" id="UP000078561"/>
    </source>
</evidence>
<dbReference type="InParanoid" id="A0A163JHT7"/>
<dbReference type="EMBL" id="LT553527">
    <property type="protein sequence ID" value="SAM01396.1"/>
    <property type="molecule type" value="Genomic_DNA"/>
</dbReference>
<proteinExistence type="predicted"/>
<sequence>MKRTCPSNPSLLRLAKDSTKKPTSKLTRHRKPTKLMIKKTDYCQPPYRTKKHRHLNRCPPTIELPQQRNGKKVDVDLTCLTALRQEAYDELHRQMQQYNDSFVIRMQQVEQQQQQRKSASTEGQRPNLQRRRSSTTTQQHHLHHYPRRTSFTTSPLSPPRHLLYQQHQQQQEEEEEEPSIESLVDLLETGTIKDYSLLTEWELCQNPQLALDEEQGGFGDLW</sequence>
<organism evidence="2">
    <name type="scientific">Absidia glauca</name>
    <name type="common">Pin mould</name>
    <dbReference type="NCBI Taxonomy" id="4829"/>
    <lineage>
        <taxon>Eukaryota</taxon>
        <taxon>Fungi</taxon>
        <taxon>Fungi incertae sedis</taxon>
        <taxon>Mucoromycota</taxon>
        <taxon>Mucoromycotina</taxon>
        <taxon>Mucoromycetes</taxon>
        <taxon>Mucorales</taxon>
        <taxon>Cunninghamellaceae</taxon>
        <taxon>Absidia</taxon>
    </lineage>
</organism>
<gene>
    <name evidence="2" type="primary">ABSGL_07137.1 scaffold 8717</name>
</gene>
<feature type="region of interest" description="Disordered" evidence="1">
    <location>
        <begin position="108"/>
        <end position="159"/>
    </location>
</feature>
<dbReference type="AlphaFoldDB" id="A0A163JHT7"/>
<dbReference type="Proteomes" id="UP000078561">
    <property type="component" value="Unassembled WGS sequence"/>
</dbReference>
<dbReference type="OrthoDB" id="2257833at2759"/>
<accession>A0A163JHT7</accession>
<feature type="region of interest" description="Disordered" evidence="1">
    <location>
        <begin position="1"/>
        <end position="27"/>
    </location>
</feature>
<feature type="compositionally biased region" description="Polar residues" evidence="1">
    <location>
        <begin position="1"/>
        <end position="10"/>
    </location>
</feature>
<name>A0A163JHT7_ABSGL</name>
<evidence type="ECO:0000313" key="2">
    <source>
        <dbReference type="EMBL" id="SAM01396.1"/>
    </source>
</evidence>
<feature type="compositionally biased region" description="Polar residues" evidence="1">
    <location>
        <begin position="116"/>
        <end position="127"/>
    </location>
</feature>
<protein>
    <submittedName>
        <fullName evidence="2">Uncharacterized protein</fullName>
    </submittedName>
</protein>
<reference evidence="2" key="1">
    <citation type="submission" date="2016-04" db="EMBL/GenBank/DDBJ databases">
        <authorList>
            <person name="Evans L.H."/>
            <person name="Alamgir A."/>
            <person name="Owens N."/>
            <person name="Weber N.D."/>
            <person name="Virtaneva K."/>
            <person name="Barbian K."/>
            <person name="Babar A."/>
            <person name="Rosenke K."/>
        </authorList>
    </citation>
    <scope>NUCLEOTIDE SEQUENCE [LARGE SCALE GENOMIC DNA]</scope>
    <source>
        <strain evidence="2">CBS 101.48</strain>
    </source>
</reference>